<gene>
    <name evidence="1" type="ORF">CGS49_06550</name>
</gene>
<organism evidence="1 2">
    <name type="scientific">Faecalibacterium langellae</name>
    <dbReference type="NCBI Taxonomy" id="3435293"/>
    <lineage>
        <taxon>Bacteria</taxon>
        <taxon>Bacillati</taxon>
        <taxon>Bacillota</taxon>
        <taxon>Clostridia</taxon>
        <taxon>Eubacteriales</taxon>
        <taxon>Oscillospiraceae</taxon>
        <taxon>Faecalibacterium</taxon>
    </lineage>
</organism>
<dbReference type="EMBL" id="NMTR01000016">
    <property type="protein sequence ID" value="PDX61286.1"/>
    <property type="molecule type" value="Genomic_DNA"/>
</dbReference>
<proteinExistence type="predicted"/>
<sequence>MEQAQRSAEYIFQGTMYFFRREKILCRYQFALKDAVDPALLQRALDAALSAAPYYRVQLVQEKREAFLEPNPNPCLVYAGSAQRSIPEETNGYLFSVSCEGDTVYFDWYHFLMDGRGVSPFLTRILELYCNLRYGTAFANTPIVSSPAYDIEAMMAKYPATEASESTLQRDVVQTWECKMRRTRVRLTKQSLVDKAVANGVKPFTALAGLLCLALRGYLGKDDIQYSYSADTRKAAGVPDALYNCVCSFQHSVKLGDGTRLADIAPEMDAAVRRTLQPEAMLRQMAQQMSWVYKVDQQKAPLRIKQRVFQMGEYISGVPADFWLSYLGNPLLPATPEIQTYTKDFNVWVPPDGGSMGVEASSLNGVITLCIENKAEMSGLAASLRTAFAKEGIAVLEAVELDT</sequence>
<protein>
    <submittedName>
        <fullName evidence="1">Uncharacterized protein</fullName>
    </submittedName>
</protein>
<keyword evidence="2" id="KW-1185">Reference proteome</keyword>
<evidence type="ECO:0000313" key="2">
    <source>
        <dbReference type="Proteomes" id="UP000220959"/>
    </source>
</evidence>
<comment type="caution">
    <text evidence="1">The sequence shown here is derived from an EMBL/GenBank/DDBJ whole genome shotgun (WGS) entry which is preliminary data.</text>
</comment>
<accession>A0ACC9CZX9</accession>
<dbReference type="Proteomes" id="UP000220959">
    <property type="component" value="Unassembled WGS sequence"/>
</dbReference>
<reference evidence="1 2" key="1">
    <citation type="journal article" date="2017" name="Front. Microbiol.">
        <title>New Insights into the Diversity of the Genus Faecalibacterium.</title>
        <authorList>
            <person name="Benevides L."/>
            <person name="Burman S."/>
            <person name="Martin R."/>
            <person name="Robert V."/>
            <person name="Thomas M."/>
            <person name="Miquel S."/>
            <person name="Chain F."/>
            <person name="Sokol H."/>
            <person name="Bermudez-Humaran L.G."/>
            <person name="Morrison M."/>
            <person name="Langella P."/>
            <person name="Azevedo V.A."/>
            <person name="Chatel J.M."/>
            <person name="Soares S."/>
        </authorList>
    </citation>
    <scope>NUCLEOTIDE SEQUENCE [LARGE SCALE GENOMIC DNA]</scope>
    <source>
        <strain evidence="2">CNCM I-4541</strain>
    </source>
</reference>
<name>A0ACC9CZX9_9FIRM</name>
<evidence type="ECO:0000313" key="1">
    <source>
        <dbReference type="EMBL" id="PDX61286.1"/>
    </source>
</evidence>